<dbReference type="SUPFAM" id="SSF117396">
    <property type="entry name" value="TM1631-like"/>
    <property type="match status" value="1"/>
</dbReference>
<dbReference type="PANTHER" id="PTHR30348:SF4">
    <property type="entry name" value="DUF72 DOMAIN-CONTAINING PROTEIN"/>
    <property type="match status" value="1"/>
</dbReference>
<dbReference type="EMBL" id="BNAV01000002">
    <property type="protein sequence ID" value="GHF43222.1"/>
    <property type="molecule type" value="Genomic_DNA"/>
</dbReference>
<gene>
    <name evidence="2" type="ORF">GCM10017566_15080</name>
</gene>
<dbReference type="PANTHER" id="PTHR30348">
    <property type="entry name" value="UNCHARACTERIZED PROTEIN YECE"/>
    <property type="match status" value="1"/>
</dbReference>
<dbReference type="InterPro" id="IPR002763">
    <property type="entry name" value="DUF72"/>
</dbReference>
<comment type="caution">
    <text evidence="2">The sequence shown here is derived from an EMBL/GenBank/DDBJ whole genome shotgun (WGS) entry which is preliminary data.</text>
</comment>
<dbReference type="Proteomes" id="UP000658656">
    <property type="component" value="Unassembled WGS sequence"/>
</dbReference>
<proteinExistence type="predicted"/>
<organism evidence="2 3">
    <name type="scientific">Amycolatopsis bartoniae</name>
    <dbReference type="NCBI Taxonomy" id="941986"/>
    <lineage>
        <taxon>Bacteria</taxon>
        <taxon>Bacillati</taxon>
        <taxon>Actinomycetota</taxon>
        <taxon>Actinomycetes</taxon>
        <taxon>Pseudonocardiales</taxon>
        <taxon>Pseudonocardiaceae</taxon>
        <taxon>Amycolatopsis</taxon>
    </lineage>
</organism>
<protein>
    <recommendedName>
        <fullName evidence="4">DUF72 domain-containing protein</fullName>
    </recommendedName>
</protein>
<keyword evidence="3" id="KW-1185">Reference proteome</keyword>
<dbReference type="Pfam" id="PF01904">
    <property type="entry name" value="DUF72"/>
    <property type="match status" value="1"/>
</dbReference>
<dbReference type="Gene3D" id="3.20.20.410">
    <property type="entry name" value="Protein of unknown function UPF0759"/>
    <property type="match status" value="1"/>
</dbReference>
<reference evidence="2" key="2">
    <citation type="submission" date="2020-09" db="EMBL/GenBank/DDBJ databases">
        <authorList>
            <person name="Sun Q."/>
            <person name="Zhou Y."/>
        </authorList>
    </citation>
    <scope>NUCLEOTIDE SEQUENCE</scope>
    <source>
        <strain evidence="2">CGMCC 4.7679</strain>
    </source>
</reference>
<evidence type="ECO:0000313" key="3">
    <source>
        <dbReference type="Proteomes" id="UP000658656"/>
    </source>
</evidence>
<dbReference type="AlphaFoldDB" id="A0A8H9MCC6"/>
<reference evidence="2" key="1">
    <citation type="journal article" date="2014" name="Int. J. Syst. Evol. Microbiol.">
        <title>Complete genome sequence of Corynebacterium casei LMG S-19264T (=DSM 44701T), isolated from a smear-ripened cheese.</title>
        <authorList>
            <consortium name="US DOE Joint Genome Institute (JGI-PGF)"/>
            <person name="Walter F."/>
            <person name="Albersmeier A."/>
            <person name="Kalinowski J."/>
            <person name="Ruckert C."/>
        </authorList>
    </citation>
    <scope>NUCLEOTIDE SEQUENCE</scope>
    <source>
        <strain evidence="2">CGMCC 4.7679</strain>
    </source>
</reference>
<name>A0A8H9MCC6_9PSEU</name>
<accession>A0A8H9MCC6</accession>
<evidence type="ECO:0000256" key="1">
    <source>
        <dbReference type="SAM" id="MobiDB-lite"/>
    </source>
</evidence>
<dbReference type="InterPro" id="IPR036520">
    <property type="entry name" value="UPF0759_sf"/>
</dbReference>
<feature type="region of interest" description="Disordered" evidence="1">
    <location>
        <begin position="116"/>
        <end position="135"/>
    </location>
</feature>
<sequence length="245" mass="28093">MQRRELEYLSRQMNSAEINGSFYSLQRPERYRAWVEQTPDGFVFAVKGGRYITHMKQLRDVEVPLANFFASGVLALGEKLGPILWQLPPRLVFDAERLRAFFDLLPRTTQAAAELAKKHDDKLKGEPHTDSGPERPLRYALEVRHPSFRSPEFFDLLRGNGIASVVADSAGTWITLEEVTADFVYVRLHGDEELYASGYSEQALQRWAEKIRKWQDGKRDAYVYFDNDIKVKAPGDAIRLAEILS</sequence>
<evidence type="ECO:0000313" key="2">
    <source>
        <dbReference type="EMBL" id="GHF43222.1"/>
    </source>
</evidence>
<evidence type="ECO:0008006" key="4">
    <source>
        <dbReference type="Google" id="ProtNLM"/>
    </source>
</evidence>